<dbReference type="EMBL" id="JBIAPK010000005">
    <property type="protein sequence ID" value="MFF3340672.1"/>
    <property type="molecule type" value="Genomic_DNA"/>
</dbReference>
<protein>
    <submittedName>
        <fullName evidence="3">Trypco2 family protein</fullName>
    </submittedName>
</protein>
<evidence type="ECO:0000259" key="2">
    <source>
        <dbReference type="Pfam" id="PF19631"/>
    </source>
</evidence>
<name>A0ABW6RGN4_9ACTN</name>
<gene>
    <name evidence="3" type="ORF">ACFYWW_18350</name>
</gene>
<evidence type="ECO:0000313" key="4">
    <source>
        <dbReference type="Proteomes" id="UP001601976"/>
    </source>
</evidence>
<dbReference type="Pfam" id="PF19631">
    <property type="entry name" value="Trypco2"/>
    <property type="match status" value="1"/>
</dbReference>
<sequence length="112" mass="12120">MSTLNMDDAAQGVELADVISQVRADLEEAQRRGRESGLRFRVEKVSLEFTVQVRRETGGKGGLRIGVVTADVGRTTANDTSHRIQVELQPRGRDGDGLVDVGGELATDPEDD</sequence>
<reference evidence="3 4" key="1">
    <citation type="submission" date="2024-10" db="EMBL/GenBank/DDBJ databases">
        <title>The Natural Products Discovery Center: Release of the First 8490 Sequenced Strains for Exploring Actinobacteria Biosynthetic Diversity.</title>
        <authorList>
            <person name="Kalkreuter E."/>
            <person name="Kautsar S.A."/>
            <person name="Yang D."/>
            <person name="Bader C.D."/>
            <person name="Teijaro C.N."/>
            <person name="Fluegel L."/>
            <person name="Davis C.M."/>
            <person name="Simpson J.R."/>
            <person name="Lauterbach L."/>
            <person name="Steele A.D."/>
            <person name="Gui C."/>
            <person name="Meng S."/>
            <person name="Li G."/>
            <person name="Viehrig K."/>
            <person name="Ye F."/>
            <person name="Su P."/>
            <person name="Kiefer A.F."/>
            <person name="Nichols A."/>
            <person name="Cepeda A.J."/>
            <person name="Yan W."/>
            <person name="Fan B."/>
            <person name="Jiang Y."/>
            <person name="Adhikari A."/>
            <person name="Zheng C.-J."/>
            <person name="Schuster L."/>
            <person name="Cowan T.M."/>
            <person name="Smanski M.J."/>
            <person name="Chevrette M.G."/>
            <person name="De Carvalho L.P.S."/>
            <person name="Shen B."/>
        </authorList>
    </citation>
    <scope>NUCLEOTIDE SEQUENCE [LARGE SCALE GENOMIC DNA]</scope>
    <source>
        <strain evidence="3 4">NPDC003029</strain>
    </source>
</reference>
<feature type="domain" description="Trypsin-co-occurring" evidence="2">
    <location>
        <begin position="13"/>
        <end position="90"/>
    </location>
</feature>
<evidence type="ECO:0000313" key="3">
    <source>
        <dbReference type="EMBL" id="MFF3340672.1"/>
    </source>
</evidence>
<comment type="caution">
    <text evidence="3">The sequence shown here is derived from an EMBL/GenBank/DDBJ whole genome shotgun (WGS) entry which is preliminary data.</text>
</comment>
<proteinExistence type="predicted"/>
<dbReference type="Proteomes" id="UP001601976">
    <property type="component" value="Unassembled WGS sequence"/>
</dbReference>
<dbReference type="InterPro" id="IPR045608">
    <property type="entry name" value="Trypco2"/>
</dbReference>
<evidence type="ECO:0000256" key="1">
    <source>
        <dbReference type="SAM" id="MobiDB-lite"/>
    </source>
</evidence>
<dbReference type="RefSeq" id="WP_355718900.1">
    <property type="nucleotide sequence ID" value="NZ_JBEXNP010000006.1"/>
</dbReference>
<feature type="region of interest" description="Disordered" evidence="1">
    <location>
        <begin position="90"/>
        <end position="112"/>
    </location>
</feature>
<organism evidence="3 4">
    <name type="scientific">Streptomyces flavidovirens</name>
    <dbReference type="NCBI Taxonomy" id="67298"/>
    <lineage>
        <taxon>Bacteria</taxon>
        <taxon>Bacillati</taxon>
        <taxon>Actinomycetota</taxon>
        <taxon>Actinomycetes</taxon>
        <taxon>Kitasatosporales</taxon>
        <taxon>Streptomycetaceae</taxon>
        <taxon>Streptomyces</taxon>
    </lineage>
</organism>
<keyword evidence="4" id="KW-1185">Reference proteome</keyword>
<accession>A0ABW6RGN4</accession>